<proteinExistence type="predicted"/>
<evidence type="ECO:0000313" key="2">
    <source>
        <dbReference type="Proteomes" id="UP000020561"/>
    </source>
</evidence>
<gene>
    <name evidence="1" type="ORF">I545_5394</name>
</gene>
<dbReference type="EMBL" id="JAOA01000010">
    <property type="protein sequence ID" value="EUA11609.1"/>
    <property type="molecule type" value="Genomic_DNA"/>
</dbReference>
<name>X7YWX4_MYCKA</name>
<reference evidence="1 2" key="1">
    <citation type="submission" date="2013-12" db="EMBL/GenBank/DDBJ databases">
        <authorList>
            <person name="Brown-Elliot B."/>
            <person name="Wallace R."/>
            <person name="Lenaerts A."/>
            <person name="Ordway D."/>
            <person name="DeGroote M.A."/>
            <person name="Parker T."/>
            <person name="Sizemore C."/>
            <person name="Tallon L.J."/>
            <person name="Sadzewicz L.K."/>
            <person name="Sengamalay N."/>
            <person name="Fraser C.M."/>
            <person name="Hine E."/>
            <person name="Shefchek K.A."/>
            <person name="Das S.P."/>
            <person name="Tettelin H."/>
        </authorList>
    </citation>
    <scope>NUCLEOTIDE SEQUENCE [LARGE SCALE GENOMIC DNA]</scope>
    <source>
        <strain evidence="1 2">662</strain>
    </source>
</reference>
<dbReference type="AlphaFoldDB" id="X7YWX4"/>
<dbReference type="PATRIC" id="fig|1299326.3.peg.5192"/>
<evidence type="ECO:0000313" key="1">
    <source>
        <dbReference type="EMBL" id="EUA11609.1"/>
    </source>
</evidence>
<organism evidence="1 2">
    <name type="scientific">Mycobacterium kansasii 662</name>
    <dbReference type="NCBI Taxonomy" id="1299326"/>
    <lineage>
        <taxon>Bacteria</taxon>
        <taxon>Bacillati</taxon>
        <taxon>Actinomycetota</taxon>
        <taxon>Actinomycetes</taxon>
        <taxon>Mycobacteriales</taxon>
        <taxon>Mycobacteriaceae</taxon>
        <taxon>Mycobacterium</taxon>
    </lineage>
</organism>
<sequence length="38" mass="4554">MVLQRRDLIGNDMGIWHATNITFYRQLYKTCNRLAQRG</sequence>
<comment type="caution">
    <text evidence="1">The sequence shown here is derived from an EMBL/GenBank/DDBJ whole genome shotgun (WGS) entry which is preliminary data.</text>
</comment>
<dbReference type="Proteomes" id="UP000020561">
    <property type="component" value="Unassembled WGS sequence"/>
</dbReference>
<accession>X7YWX4</accession>
<protein>
    <submittedName>
        <fullName evidence="1">Uncharacterized protein</fullName>
    </submittedName>
</protein>